<dbReference type="RefSeq" id="WP_193910747.1">
    <property type="nucleotide sequence ID" value="NZ_PRDL01000001.1"/>
</dbReference>
<name>A0A928V4V3_9GAMM</name>
<organism evidence="1 2">
    <name type="scientific">Cellvibrio polysaccharolyticus</name>
    <dbReference type="NCBI Taxonomy" id="2082724"/>
    <lineage>
        <taxon>Bacteria</taxon>
        <taxon>Pseudomonadati</taxon>
        <taxon>Pseudomonadota</taxon>
        <taxon>Gammaproteobacteria</taxon>
        <taxon>Cellvibrionales</taxon>
        <taxon>Cellvibrionaceae</taxon>
        <taxon>Cellvibrio</taxon>
    </lineage>
</organism>
<evidence type="ECO:0000313" key="1">
    <source>
        <dbReference type="EMBL" id="MBE8718297.1"/>
    </source>
</evidence>
<dbReference type="EMBL" id="PRDL01000001">
    <property type="protein sequence ID" value="MBE8718297.1"/>
    <property type="molecule type" value="Genomic_DNA"/>
</dbReference>
<protein>
    <submittedName>
        <fullName evidence="1">Uncharacterized protein</fullName>
    </submittedName>
</protein>
<comment type="caution">
    <text evidence="1">The sequence shown here is derived from an EMBL/GenBank/DDBJ whole genome shotgun (WGS) entry which is preliminary data.</text>
</comment>
<accession>A0A928V4V3</accession>
<evidence type="ECO:0000313" key="2">
    <source>
        <dbReference type="Proteomes" id="UP000652567"/>
    </source>
</evidence>
<gene>
    <name evidence="1" type="ORF">C4F51_13970</name>
</gene>
<dbReference type="Proteomes" id="UP000652567">
    <property type="component" value="Unassembled WGS sequence"/>
</dbReference>
<reference evidence="1" key="1">
    <citation type="submission" date="2018-07" db="EMBL/GenBank/DDBJ databases">
        <title>Genome assembly of strain Ka43.</title>
        <authorList>
            <person name="Kukolya J."/>
            <person name="Nagy I."/>
            <person name="Horvath B."/>
            <person name="Toth A."/>
        </authorList>
    </citation>
    <scope>NUCLEOTIDE SEQUENCE</scope>
    <source>
        <strain evidence="1">KB43</strain>
    </source>
</reference>
<proteinExistence type="predicted"/>
<keyword evidence="2" id="KW-1185">Reference proteome</keyword>
<sequence>MKFTESGIQILKRSTHTLYTFCVQHEIEETHVHMLTIKCCLNHLEAGNVEKSYAAYKKVPIGGMGCFNDRDIKPFFANETPGYVNGVFEVIIFYWWQCMESAVLKNN</sequence>
<dbReference type="AlphaFoldDB" id="A0A928V4V3"/>